<feature type="compositionally biased region" description="Basic and acidic residues" evidence="1">
    <location>
        <begin position="548"/>
        <end position="557"/>
    </location>
</feature>
<gene>
    <name evidence="4" type="ORF">BOX15_Mlig002934g1</name>
</gene>
<dbReference type="Proteomes" id="UP000215902">
    <property type="component" value="Unassembled WGS sequence"/>
</dbReference>
<keyword evidence="3" id="KW-0732">Signal</keyword>
<dbReference type="InterPro" id="IPR032675">
    <property type="entry name" value="LRR_dom_sf"/>
</dbReference>
<reference evidence="4 5" key="1">
    <citation type="submission" date="2017-06" db="EMBL/GenBank/DDBJ databases">
        <title>A platform for efficient transgenesis in Macrostomum lignano, a flatworm model organism for stem cell research.</title>
        <authorList>
            <person name="Berezikov E."/>
        </authorList>
    </citation>
    <scope>NUCLEOTIDE SEQUENCE [LARGE SCALE GENOMIC DNA]</scope>
    <source>
        <strain evidence="4">DV1</strain>
        <tissue evidence="4">Whole organism</tissue>
    </source>
</reference>
<dbReference type="AlphaFoldDB" id="A0A267GUB0"/>
<keyword evidence="2" id="KW-1133">Transmembrane helix</keyword>
<keyword evidence="2" id="KW-0812">Transmembrane</keyword>
<keyword evidence="5" id="KW-1185">Reference proteome</keyword>
<evidence type="ECO:0000256" key="2">
    <source>
        <dbReference type="SAM" id="Phobius"/>
    </source>
</evidence>
<evidence type="ECO:0000256" key="3">
    <source>
        <dbReference type="SAM" id="SignalP"/>
    </source>
</evidence>
<dbReference type="SUPFAM" id="SSF52058">
    <property type="entry name" value="L domain-like"/>
    <property type="match status" value="1"/>
</dbReference>
<evidence type="ECO:0000313" key="5">
    <source>
        <dbReference type="Proteomes" id="UP000215902"/>
    </source>
</evidence>
<organism evidence="4 5">
    <name type="scientific">Macrostomum lignano</name>
    <dbReference type="NCBI Taxonomy" id="282301"/>
    <lineage>
        <taxon>Eukaryota</taxon>
        <taxon>Metazoa</taxon>
        <taxon>Spiralia</taxon>
        <taxon>Lophotrochozoa</taxon>
        <taxon>Platyhelminthes</taxon>
        <taxon>Rhabditophora</taxon>
        <taxon>Macrostomorpha</taxon>
        <taxon>Macrostomida</taxon>
        <taxon>Macrostomidae</taxon>
        <taxon>Macrostomum</taxon>
    </lineage>
</organism>
<proteinExistence type="predicted"/>
<name>A0A267GUB0_9PLAT</name>
<sequence length="573" mass="61370">MRTRPPPPLLAVLLFGSVCLASAVSDFDIPSGSNGLEVDLSGRNLSQSVRLAVVMTTPKPLPGELTGTIALRLLNVSGNPQLRNIVVDGSLQVMQIDTLDISGTSVTPTKELIEFNSPQDVLLTIRQVFINCTAQPETLFDLQSFAELLYRLRSQTFVLDGWPVTNFSANFSQADNFCQSKNFESISVRRARIHRLTDAVVSATQSIDFSFNDISEALGVSFSSASVDLRGNRLSRLASVSFKPGASCRTEVTGPPEVRLDDNALTVATLVEAIESSASQPIVLRGLDLSHNPLVASMPTTGKPEKRIQVTEWLRLRAVVGSKAGDDSNRNLTARRLGSLLSRLFEPPKVGGPASLDLSSNQLDSLAAASHVLLAWTGGGPSAAGGPLQLAELRLAGWNAHTDHLNLSELDPAVRPTQWLDLGDLGNGVRSLSVVANQSVNDSFNGMKAAWNGEVRLQPLPGACCRAQGSNDRLLFCFIRPETHAGYRRLICGGQERPPTAPPTPPLPPAPALVLALAAVAACLAILLVAVAVVGCVRRRRKHQSTRLRSEPQKSPRQDVGVEATALRPVEEA</sequence>
<feature type="chain" id="PRO_5011528136" evidence="3">
    <location>
        <begin position="24"/>
        <end position="573"/>
    </location>
</feature>
<feature type="signal peptide" evidence="3">
    <location>
        <begin position="1"/>
        <end position="23"/>
    </location>
</feature>
<dbReference type="Gene3D" id="3.80.10.10">
    <property type="entry name" value="Ribonuclease Inhibitor"/>
    <property type="match status" value="1"/>
</dbReference>
<comment type="caution">
    <text evidence="4">The sequence shown here is derived from an EMBL/GenBank/DDBJ whole genome shotgun (WGS) entry which is preliminary data.</text>
</comment>
<accession>A0A267GUB0</accession>
<evidence type="ECO:0000256" key="1">
    <source>
        <dbReference type="SAM" id="MobiDB-lite"/>
    </source>
</evidence>
<protein>
    <submittedName>
        <fullName evidence="4">Uncharacterized protein</fullName>
    </submittedName>
</protein>
<keyword evidence="2" id="KW-0472">Membrane</keyword>
<feature type="transmembrane region" description="Helical" evidence="2">
    <location>
        <begin position="512"/>
        <end position="537"/>
    </location>
</feature>
<evidence type="ECO:0000313" key="4">
    <source>
        <dbReference type="EMBL" id="PAA89014.1"/>
    </source>
</evidence>
<dbReference type="EMBL" id="NIVC01000168">
    <property type="protein sequence ID" value="PAA89014.1"/>
    <property type="molecule type" value="Genomic_DNA"/>
</dbReference>
<feature type="region of interest" description="Disordered" evidence="1">
    <location>
        <begin position="543"/>
        <end position="573"/>
    </location>
</feature>